<accession>A0AAV6KEP9</accession>
<sequence>MGLLRTDASDPLLDLGGSVMMDNQLTDSDAWRSRQTSGLMTVDHEQLRDESKQSKALDDDDDDDDKLPTTYQVSDPRAVPTLPGYNPIPPIVPSYKPTSWGFQNHCNLLQAMGPPDGKYDLGSFSDEESDEDIYCKVCEFSDGSADDGNEKLPTTYQPDASGYQTSNNLTHAGYDVFRATASSFFNNPRSFTEEETKTYNKIVQETDGFGSIYVPPGVSTPGLLMPAKIENVGKEGSMMLDGLAELAVVRYNEDNETSYQVVKIIRVNVRFDGWMFYNMTFQARDDKARSLPRNFQARIRRFGNQTKVDFCRFEEEPKPIQGD</sequence>
<comment type="caution">
    <text evidence="2">The sequence shown here is derived from an EMBL/GenBank/DDBJ whole genome shotgun (WGS) entry which is preliminary data.</text>
</comment>
<organism evidence="2 3">
    <name type="scientific">Rhododendron griersonianum</name>
    <dbReference type="NCBI Taxonomy" id="479676"/>
    <lineage>
        <taxon>Eukaryota</taxon>
        <taxon>Viridiplantae</taxon>
        <taxon>Streptophyta</taxon>
        <taxon>Embryophyta</taxon>
        <taxon>Tracheophyta</taxon>
        <taxon>Spermatophyta</taxon>
        <taxon>Magnoliopsida</taxon>
        <taxon>eudicotyledons</taxon>
        <taxon>Gunneridae</taxon>
        <taxon>Pentapetalae</taxon>
        <taxon>asterids</taxon>
        <taxon>Ericales</taxon>
        <taxon>Ericaceae</taxon>
        <taxon>Ericoideae</taxon>
        <taxon>Rhodoreae</taxon>
        <taxon>Rhododendron</taxon>
    </lineage>
</organism>
<feature type="region of interest" description="Disordered" evidence="1">
    <location>
        <begin position="27"/>
        <end position="85"/>
    </location>
</feature>
<reference evidence="2" key="1">
    <citation type="submission" date="2020-08" db="EMBL/GenBank/DDBJ databases">
        <title>Plant Genome Project.</title>
        <authorList>
            <person name="Zhang R.-G."/>
        </authorList>
    </citation>
    <scope>NUCLEOTIDE SEQUENCE</scope>
    <source>
        <strain evidence="2">WSP0</strain>
        <tissue evidence="2">Leaf</tissue>
    </source>
</reference>
<keyword evidence="3" id="KW-1185">Reference proteome</keyword>
<feature type="compositionally biased region" description="Basic and acidic residues" evidence="1">
    <location>
        <begin position="42"/>
        <end position="57"/>
    </location>
</feature>
<dbReference type="PANTHER" id="PTHR31260">
    <property type="entry name" value="CYSTATIN/MONELLIN SUPERFAMILY PROTEIN"/>
    <property type="match status" value="1"/>
</dbReference>
<dbReference type="AlphaFoldDB" id="A0AAV6KEP9"/>
<dbReference type="InterPro" id="IPR006462">
    <property type="entry name" value="MS5"/>
</dbReference>
<protein>
    <submittedName>
        <fullName evidence="2">Uncharacterized protein</fullName>
    </submittedName>
</protein>
<evidence type="ECO:0000313" key="2">
    <source>
        <dbReference type="EMBL" id="KAG5550805.1"/>
    </source>
</evidence>
<dbReference type="PANTHER" id="PTHR31260:SF28">
    <property type="entry name" value="CYSTATIN DOMAIN PROTEIN"/>
    <property type="match status" value="1"/>
</dbReference>
<evidence type="ECO:0000256" key="1">
    <source>
        <dbReference type="SAM" id="MobiDB-lite"/>
    </source>
</evidence>
<evidence type="ECO:0000313" key="3">
    <source>
        <dbReference type="Proteomes" id="UP000823749"/>
    </source>
</evidence>
<dbReference type="EMBL" id="JACTNZ010000005">
    <property type="protein sequence ID" value="KAG5550805.1"/>
    <property type="molecule type" value="Genomic_DNA"/>
</dbReference>
<feature type="compositionally biased region" description="Polar residues" evidence="1">
    <location>
        <begin position="27"/>
        <end position="39"/>
    </location>
</feature>
<proteinExistence type="predicted"/>
<name>A0AAV6KEP9_9ERIC</name>
<gene>
    <name evidence="2" type="ORF">RHGRI_015686</name>
</gene>
<dbReference type="Proteomes" id="UP000823749">
    <property type="component" value="Chromosome 5"/>
</dbReference>